<proteinExistence type="predicted"/>
<protein>
    <submittedName>
        <fullName evidence="4">6161_t:CDS:1</fullName>
    </submittedName>
</protein>
<reference evidence="4" key="1">
    <citation type="submission" date="2021-06" db="EMBL/GenBank/DDBJ databases">
        <authorList>
            <person name="Kallberg Y."/>
            <person name="Tangrot J."/>
            <person name="Rosling A."/>
        </authorList>
    </citation>
    <scope>NUCLEOTIDE SEQUENCE</scope>
    <source>
        <strain evidence="4">MT106</strain>
    </source>
</reference>
<dbReference type="GO" id="GO:0004672">
    <property type="term" value="F:protein kinase activity"/>
    <property type="evidence" value="ECO:0007669"/>
    <property type="project" value="InterPro"/>
</dbReference>
<evidence type="ECO:0000313" key="4">
    <source>
        <dbReference type="EMBL" id="CAG8638186.1"/>
    </source>
</evidence>
<dbReference type="Pfam" id="PF12799">
    <property type="entry name" value="LRR_4"/>
    <property type="match status" value="1"/>
</dbReference>
<feature type="domain" description="Protein kinase" evidence="3">
    <location>
        <begin position="1"/>
        <end position="136"/>
    </location>
</feature>
<dbReference type="Proteomes" id="UP000789831">
    <property type="component" value="Unassembled WGS sequence"/>
</dbReference>
<dbReference type="SUPFAM" id="SSF56112">
    <property type="entry name" value="Protein kinase-like (PK-like)"/>
    <property type="match status" value="1"/>
</dbReference>
<keyword evidence="2" id="KW-0677">Repeat</keyword>
<dbReference type="InterPro" id="IPR000719">
    <property type="entry name" value="Prot_kinase_dom"/>
</dbReference>
<gene>
    <name evidence="4" type="ORF">AGERDE_LOCUS10852</name>
</gene>
<dbReference type="OrthoDB" id="2418780at2759"/>
<keyword evidence="5" id="KW-1185">Reference proteome</keyword>
<organism evidence="4 5">
    <name type="scientific">Ambispora gerdemannii</name>
    <dbReference type="NCBI Taxonomy" id="144530"/>
    <lineage>
        <taxon>Eukaryota</taxon>
        <taxon>Fungi</taxon>
        <taxon>Fungi incertae sedis</taxon>
        <taxon>Mucoromycota</taxon>
        <taxon>Glomeromycotina</taxon>
        <taxon>Glomeromycetes</taxon>
        <taxon>Archaeosporales</taxon>
        <taxon>Ambisporaceae</taxon>
        <taxon>Ambispora</taxon>
    </lineage>
</organism>
<evidence type="ECO:0000259" key="3">
    <source>
        <dbReference type="PROSITE" id="PS50011"/>
    </source>
</evidence>
<dbReference type="GO" id="GO:0005524">
    <property type="term" value="F:ATP binding"/>
    <property type="evidence" value="ECO:0007669"/>
    <property type="project" value="InterPro"/>
</dbReference>
<evidence type="ECO:0000313" key="5">
    <source>
        <dbReference type="Proteomes" id="UP000789831"/>
    </source>
</evidence>
<accession>A0A9N9GVW1</accession>
<dbReference type="AlphaFoldDB" id="A0A9N9GVW1"/>
<dbReference type="EMBL" id="CAJVPL010003768">
    <property type="protein sequence ID" value="CAG8638186.1"/>
    <property type="molecule type" value="Genomic_DNA"/>
</dbReference>
<evidence type="ECO:0000256" key="2">
    <source>
        <dbReference type="ARBA" id="ARBA00022737"/>
    </source>
</evidence>
<comment type="caution">
    <text evidence="4">The sequence shown here is derived from an EMBL/GenBank/DDBJ whole genome shotgun (WGS) entry which is preliminary data.</text>
</comment>
<keyword evidence="1" id="KW-0433">Leucine-rich repeat</keyword>
<name>A0A9N9GVW1_9GLOM</name>
<dbReference type="InterPro" id="IPR025875">
    <property type="entry name" value="Leu-rich_rpt_4"/>
</dbReference>
<dbReference type="InterPro" id="IPR011009">
    <property type="entry name" value="Kinase-like_dom_sf"/>
</dbReference>
<sequence length="136" mass="15427">MKELKFPKKNKKHAPSGIEENLEGALSLSSFTNLEKLDCRGHKITSLDLSECKNLEELSCQDNQLNRLVRRDFRSENILSMVDDYGVVFIISDLNLCQPANETDKGEVYGVLPYVAPEALREKVITNLLIFILGVW</sequence>
<dbReference type="SUPFAM" id="SSF52075">
    <property type="entry name" value="Outer arm dynein light chain 1"/>
    <property type="match status" value="1"/>
</dbReference>
<dbReference type="InterPro" id="IPR032675">
    <property type="entry name" value="LRR_dom_sf"/>
</dbReference>
<evidence type="ECO:0000256" key="1">
    <source>
        <dbReference type="ARBA" id="ARBA00022614"/>
    </source>
</evidence>
<dbReference type="PROSITE" id="PS50011">
    <property type="entry name" value="PROTEIN_KINASE_DOM"/>
    <property type="match status" value="1"/>
</dbReference>
<dbReference type="Gene3D" id="3.80.10.10">
    <property type="entry name" value="Ribonuclease Inhibitor"/>
    <property type="match status" value="1"/>
</dbReference>